<evidence type="ECO:0000256" key="1">
    <source>
        <dbReference type="SAM" id="MobiDB-lite"/>
    </source>
</evidence>
<proteinExistence type="predicted"/>
<accession>A0A391NU41</accession>
<dbReference type="EMBL" id="BDIP01007812">
    <property type="protein sequence ID" value="GCA64597.1"/>
    <property type="molecule type" value="Genomic_DNA"/>
</dbReference>
<protein>
    <submittedName>
        <fullName evidence="2">Uncharacterized protein</fullName>
    </submittedName>
</protein>
<evidence type="ECO:0000313" key="2">
    <source>
        <dbReference type="EMBL" id="GCA64597.1"/>
    </source>
</evidence>
<reference evidence="2 3" key="1">
    <citation type="journal article" date="2018" name="PLoS ONE">
        <title>The draft genome of Kipferlia bialata reveals reductive genome evolution in fornicate parasites.</title>
        <authorList>
            <person name="Tanifuji G."/>
            <person name="Takabayashi S."/>
            <person name="Kume K."/>
            <person name="Takagi M."/>
            <person name="Nakayama T."/>
            <person name="Kamikawa R."/>
            <person name="Inagaki Y."/>
            <person name="Hashimoto T."/>
        </authorList>
    </citation>
    <scope>NUCLEOTIDE SEQUENCE [LARGE SCALE GENOMIC DNA]</scope>
    <source>
        <strain evidence="2">NY0173</strain>
    </source>
</reference>
<organism evidence="2 3">
    <name type="scientific">Kipferlia bialata</name>
    <dbReference type="NCBI Taxonomy" id="797122"/>
    <lineage>
        <taxon>Eukaryota</taxon>
        <taxon>Metamonada</taxon>
        <taxon>Carpediemonas-like organisms</taxon>
        <taxon>Kipferlia</taxon>
    </lineage>
</organism>
<name>A0A391NU41_9EUKA</name>
<sequence>KKKFGFASLMKKPTIPTVDMGSSKVKREGSSKGSVKREGAKPSVKREGSKPAPSVKRESGAK</sequence>
<feature type="compositionally biased region" description="Basic and acidic residues" evidence="1">
    <location>
        <begin position="25"/>
        <end position="62"/>
    </location>
</feature>
<dbReference type="Proteomes" id="UP000265618">
    <property type="component" value="Unassembled WGS sequence"/>
</dbReference>
<feature type="region of interest" description="Disordered" evidence="1">
    <location>
        <begin position="14"/>
        <end position="62"/>
    </location>
</feature>
<gene>
    <name evidence="2" type="ORF">KIPB_014769</name>
</gene>
<feature type="non-terminal residue" evidence="2">
    <location>
        <position position="1"/>
    </location>
</feature>
<keyword evidence="3" id="KW-1185">Reference proteome</keyword>
<evidence type="ECO:0000313" key="3">
    <source>
        <dbReference type="Proteomes" id="UP000265618"/>
    </source>
</evidence>
<dbReference type="AlphaFoldDB" id="A0A391NU41"/>
<comment type="caution">
    <text evidence="2">The sequence shown here is derived from an EMBL/GenBank/DDBJ whole genome shotgun (WGS) entry which is preliminary data.</text>
</comment>